<keyword evidence="1" id="KW-0812">Transmembrane</keyword>
<feature type="transmembrane region" description="Helical" evidence="1">
    <location>
        <begin position="130"/>
        <end position="147"/>
    </location>
</feature>
<accession>A0A7X3SM58</accession>
<keyword evidence="3" id="KW-0614">Plasmid</keyword>
<keyword evidence="1" id="KW-1133">Transmembrane helix</keyword>
<feature type="transmembrane region" description="Helical" evidence="1">
    <location>
        <begin position="48"/>
        <end position="69"/>
    </location>
</feature>
<evidence type="ECO:0000313" key="4">
    <source>
        <dbReference type="Proteomes" id="UP000460412"/>
    </source>
</evidence>
<organism evidence="3 4">
    <name type="scientific">Sporofaciens musculi</name>
    <dbReference type="NCBI Taxonomy" id="2681861"/>
    <lineage>
        <taxon>Bacteria</taxon>
        <taxon>Bacillati</taxon>
        <taxon>Bacillota</taxon>
        <taxon>Clostridia</taxon>
        <taxon>Lachnospirales</taxon>
        <taxon>Lachnospiraceae</taxon>
        <taxon>Sporofaciens</taxon>
    </lineage>
</organism>
<geneLocation type="plasmid" evidence="3">
    <name>unnamed</name>
</geneLocation>
<keyword evidence="4" id="KW-1185">Reference proteome</keyword>
<feature type="transmembrane region" description="Helical" evidence="1">
    <location>
        <begin position="184"/>
        <end position="204"/>
    </location>
</feature>
<dbReference type="AlphaFoldDB" id="A0A7X3SM58"/>
<evidence type="ECO:0000313" key="2">
    <source>
        <dbReference type="EMBL" id="MXP78982.1"/>
    </source>
</evidence>
<dbReference type="Proteomes" id="UP000460412">
    <property type="component" value="Unassembled WGS sequence"/>
</dbReference>
<sequence length="223" mass="26233">MAREVKWTKYLWLSLLLFGAFMLEYFSIFVIEFMILHVDIWNYTANQRSVHCMIMVFIWAVVIVMALFFSQKYYHFPSRENKEDHPSLKNWVITFSCLICCKILTFIDWHTLKVFGEVQGKNAYQFCAQYLYYLFEVMLVTLIIMYGQKAIETLLKKESPIPFGGIILAVTWGAFHFVSRGVGLEIWNGISTMIFSVLSGVMYLRLNRKCLYSYLFIAVGYLL</sequence>
<evidence type="ECO:0000256" key="1">
    <source>
        <dbReference type="SAM" id="Phobius"/>
    </source>
</evidence>
<feature type="transmembrane region" description="Helical" evidence="1">
    <location>
        <begin position="90"/>
        <end position="110"/>
    </location>
</feature>
<feature type="transmembrane region" description="Helical" evidence="1">
    <location>
        <begin position="159"/>
        <end position="178"/>
    </location>
</feature>
<dbReference type="EMBL" id="WUQX01000003">
    <property type="protein sequence ID" value="MXP79227.1"/>
    <property type="molecule type" value="Genomic_DNA"/>
</dbReference>
<dbReference type="EMBL" id="WUQX01000003">
    <property type="protein sequence ID" value="MXP78982.1"/>
    <property type="molecule type" value="Genomic_DNA"/>
</dbReference>
<protein>
    <submittedName>
        <fullName evidence="3">Uncharacterized protein</fullName>
    </submittedName>
</protein>
<feature type="transmembrane region" description="Helical" evidence="1">
    <location>
        <begin position="12"/>
        <end position="36"/>
    </location>
</feature>
<evidence type="ECO:0000313" key="3">
    <source>
        <dbReference type="EMBL" id="MXP79227.1"/>
    </source>
</evidence>
<name>A0A7X3SM58_9FIRM</name>
<comment type="caution">
    <text evidence="3">The sequence shown here is derived from an EMBL/GenBank/DDBJ whole genome shotgun (WGS) entry which is preliminary data.</text>
</comment>
<gene>
    <name evidence="2" type="ORF">GN277_27835</name>
    <name evidence="3" type="ORF">GN277_29180</name>
</gene>
<keyword evidence="1" id="KW-0472">Membrane</keyword>
<proteinExistence type="predicted"/>
<reference evidence="3 4" key="1">
    <citation type="submission" date="2019-12" db="EMBL/GenBank/DDBJ databases">
        <title>Sporaefaciens musculi gen. nov., sp. nov., a novel bacterium isolated from the caecum of an obese mouse.</title>
        <authorList>
            <person name="Rasmussen T.S."/>
            <person name="Streidl T."/>
            <person name="Hitch T.C.A."/>
            <person name="Wortmann E."/>
            <person name="Deptula P."/>
            <person name="Hansen M."/>
            <person name="Nielsen D.S."/>
            <person name="Clavel T."/>
            <person name="Vogensen F.K."/>
        </authorList>
    </citation>
    <scope>NUCLEOTIDE SEQUENCE [LARGE SCALE GENOMIC DNA]</scope>
    <source>
        <strain evidence="3 4">WCA-9-b2</strain>
        <plasmid evidence="3">unnamed</plasmid>
    </source>
</reference>